<evidence type="ECO:0000256" key="1">
    <source>
        <dbReference type="SAM" id="MobiDB-lite"/>
    </source>
</evidence>
<sequence>MNSLQRARMNKKYLNTKKGTLLLLALILFYGCVGDQQRVNNKKNNEQKKGESYRDRTPNAPRINIPAHTF</sequence>
<reference evidence="2" key="1">
    <citation type="submission" date="2018-05" db="EMBL/GenBank/DDBJ databases">
        <authorList>
            <person name="Lanie J.A."/>
            <person name="Ng W.-L."/>
            <person name="Kazmierczak K.M."/>
            <person name="Andrzejewski T.M."/>
            <person name="Davidsen T.M."/>
            <person name="Wayne K.J."/>
            <person name="Tettelin H."/>
            <person name="Glass J.I."/>
            <person name="Rusch D."/>
            <person name="Podicherti R."/>
            <person name="Tsui H.-C.T."/>
            <person name="Winkler M.E."/>
        </authorList>
    </citation>
    <scope>NUCLEOTIDE SEQUENCE</scope>
</reference>
<evidence type="ECO:0000313" key="2">
    <source>
        <dbReference type="EMBL" id="SVA23378.1"/>
    </source>
</evidence>
<proteinExistence type="predicted"/>
<protein>
    <submittedName>
        <fullName evidence="2">Uncharacterized protein</fullName>
    </submittedName>
</protein>
<accession>A0A381U762</accession>
<dbReference type="EMBL" id="UINC01005760">
    <property type="protein sequence ID" value="SVA23378.1"/>
    <property type="molecule type" value="Genomic_DNA"/>
</dbReference>
<feature type="compositionally biased region" description="Basic and acidic residues" evidence="1">
    <location>
        <begin position="43"/>
        <end position="57"/>
    </location>
</feature>
<dbReference type="PROSITE" id="PS51257">
    <property type="entry name" value="PROKAR_LIPOPROTEIN"/>
    <property type="match status" value="1"/>
</dbReference>
<dbReference type="AlphaFoldDB" id="A0A381U762"/>
<organism evidence="2">
    <name type="scientific">marine metagenome</name>
    <dbReference type="NCBI Taxonomy" id="408172"/>
    <lineage>
        <taxon>unclassified sequences</taxon>
        <taxon>metagenomes</taxon>
        <taxon>ecological metagenomes</taxon>
    </lineage>
</organism>
<gene>
    <name evidence="2" type="ORF">METZ01_LOCUS76232</name>
</gene>
<feature type="region of interest" description="Disordered" evidence="1">
    <location>
        <begin position="38"/>
        <end position="70"/>
    </location>
</feature>
<name>A0A381U762_9ZZZZ</name>